<feature type="domain" description="Secretion system C-terminal sorting" evidence="3">
    <location>
        <begin position="829"/>
        <end position="903"/>
    </location>
</feature>
<reference evidence="5" key="1">
    <citation type="journal article" date="2019" name="Int. J. Syst. Evol. Microbiol.">
        <title>The Global Catalogue of Microorganisms (GCM) 10K type strain sequencing project: providing services to taxonomists for standard genome sequencing and annotation.</title>
        <authorList>
            <consortium name="The Broad Institute Genomics Platform"/>
            <consortium name="The Broad Institute Genome Sequencing Center for Infectious Disease"/>
            <person name="Wu L."/>
            <person name="Ma J."/>
        </authorList>
    </citation>
    <scope>NUCLEOTIDE SEQUENCE [LARGE SCALE GENOMIC DNA]</scope>
    <source>
        <strain evidence="5">JCM 17525</strain>
    </source>
</reference>
<proteinExistence type="predicted"/>
<gene>
    <name evidence="4" type="ORF">GCM10022271_05780</name>
</gene>
<evidence type="ECO:0008006" key="6">
    <source>
        <dbReference type="Google" id="ProtNLM"/>
    </source>
</evidence>
<evidence type="ECO:0000256" key="1">
    <source>
        <dbReference type="ARBA" id="ARBA00022729"/>
    </source>
</evidence>
<evidence type="ECO:0000313" key="5">
    <source>
        <dbReference type="Proteomes" id="UP001501456"/>
    </source>
</evidence>
<name>A0ABP7GXR0_9FLAO</name>
<organism evidence="4 5">
    <name type="scientific">Corallibacter vietnamensis</name>
    <dbReference type="NCBI Taxonomy" id="904130"/>
    <lineage>
        <taxon>Bacteria</taxon>
        <taxon>Pseudomonadati</taxon>
        <taxon>Bacteroidota</taxon>
        <taxon>Flavobacteriia</taxon>
        <taxon>Flavobacteriales</taxon>
        <taxon>Flavobacteriaceae</taxon>
        <taxon>Corallibacter</taxon>
    </lineage>
</organism>
<dbReference type="SUPFAM" id="SSF55486">
    <property type="entry name" value="Metalloproteases ('zincins'), catalytic domain"/>
    <property type="match status" value="1"/>
</dbReference>
<comment type="caution">
    <text evidence="4">The sequence shown here is derived from an EMBL/GenBank/DDBJ whole genome shotgun (WGS) entry which is preliminary data.</text>
</comment>
<dbReference type="NCBIfam" id="TIGR04183">
    <property type="entry name" value="Por_Secre_tail"/>
    <property type="match status" value="1"/>
</dbReference>
<dbReference type="Gene3D" id="2.60.120.260">
    <property type="entry name" value="Galactose-binding domain-like"/>
    <property type="match status" value="1"/>
</dbReference>
<sequence>MFLLAVIFTANFYGQNKSFWSKKDKSSFANKELTIRKTEPKKGDFYQLDITALRGRLESAPARLDNSRMTSNTIVDFPTANGNFESFRVAEASVLHPDLQAQFPELRSYVGQSIENPETIIRFSITNQGLHGMFLSSERGTEFIDPYSKDGRGYVVYAKRDLPNLEDGFVCEYVDDEHLDLESDFDVHAARNANDGNLRTFRLALACTVEYASFHWNEAGVPVLAPEADKKAAVLAAMVVTMTRVNGIYEKEFSITMELVPNNLDVIYINSDIYSNESGSAMLGQNTTVLNSVIGSANYDIGHVFSTGGGGIAALNSPCTSNKARGVTGLNAPVGDAFDIDYVCHEMGHQYGAPHTFNSISGNCGGGNRTASNAYEPGSGSTIMAYAGICTPDNVQSNSDAYFHQKSIQMIWSNVSIGNSTCGALSATGNSAPTAEAGADYYIPMSTPYKLTASSTDPDGTATHTYTWEQYDLGTAGVPSETTISGPVVRSFAGTTNPTRYIPNIPDLLESGGSTAWEKLVSVNRDLDFQVTVRDNDPRGGQTASDGMTATVTTTAGPFVVTSQNTDQIVWTPGQMETITWDVAGTNAGLIGESNVNILLSTSQNPDAEFTTVLASNVPNNGTYTITVPNVSAPYCRIMVEAVNGIFFNVNDNFFAIGNYSYVPGNVCQDYVFNAGILLEENGTSFSGYLLDITDNVTITDVNVSVDITTTNVDEIRTALRGPFETDGFHRLSWGGCDSSEDLIVTYDDEGNAIDCGNTNVGDSIIPTDALSFADGESSLGEWVFYVGDILVDGNRATWNSVTLTICEEGGFIPQLSTNEFSLEDSFSVYPNPNNGDFNIKLNAGNENVDVQVYDIRGRLVFNKGYKNTGAFNENINLGDVQAGMYLLQVKSGSKTVTKKIVVQ</sequence>
<evidence type="ECO:0000259" key="2">
    <source>
        <dbReference type="Pfam" id="PF10342"/>
    </source>
</evidence>
<dbReference type="Gene3D" id="3.40.390.10">
    <property type="entry name" value="Collagenase (Catalytic Domain)"/>
    <property type="match status" value="1"/>
</dbReference>
<keyword evidence="1" id="KW-0732">Signal</keyword>
<protein>
    <recommendedName>
        <fullName evidence="6">P/Homo B domain-containing protein</fullName>
    </recommendedName>
</protein>
<dbReference type="InterPro" id="IPR013783">
    <property type="entry name" value="Ig-like_fold"/>
</dbReference>
<accession>A0ABP7GXR0</accession>
<evidence type="ECO:0000313" key="4">
    <source>
        <dbReference type="EMBL" id="GAA3776466.1"/>
    </source>
</evidence>
<dbReference type="EMBL" id="BAABBI010000001">
    <property type="protein sequence ID" value="GAA3776466.1"/>
    <property type="molecule type" value="Genomic_DNA"/>
</dbReference>
<dbReference type="InterPro" id="IPR026444">
    <property type="entry name" value="Secre_tail"/>
</dbReference>
<dbReference type="InterPro" id="IPR024079">
    <property type="entry name" value="MetalloPept_cat_dom_sf"/>
</dbReference>
<dbReference type="Pfam" id="PF13583">
    <property type="entry name" value="Reprolysin_4"/>
    <property type="match status" value="1"/>
</dbReference>
<dbReference type="Proteomes" id="UP001501456">
    <property type="component" value="Unassembled WGS sequence"/>
</dbReference>
<evidence type="ECO:0000259" key="3">
    <source>
        <dbReference type="Pfam" id="PF18962"/>
    </source>
</evidence>
<dbReference type="Pfam" id="PF10342">
    <property type="entry name" value="Kre9_KNH"/>
    <property type="match status" value="1"/>
</dbReference>
<feature type="domain" description="Yeast cell wall synthesis Kre9/Knh1-like N-terminal" evidence="2">
    <location>
        <begin position="570"/>
        <end position="629"/>
    </location>
</feature>
<dbReference type="InterPro" id="IPR018466">
    <property type="entry name" value="Kre9/Knh1-like_N"/>
</dbReference>
<dbReference type="Pfam" id="PF18962">
    <property type="entry name" value="Por_Secre_tail"/>
    <property type="match status" value="1"/>
</dbReference>
<keyword evidence="5" id="KW-1185">Reference proteome</keyword>
<dbReference type="Gene3D" id="2.60.40.10">
    <property type="entry name" value="Immunoglobulins"/>
    <property type="match status" value="1"/>
</dbReference>